<name>A0A392RBQ1_9FABA</name>
<protein>
    <submittedName>
        <fullName evidence="1">Receptor-like protein kinase</fullName>
    </submittedName>
</protein>
<dbReference type="EMBL" id="LXQA010203089">
    <property type="protein sequence ID" value="MCI33276.1"/>
    <property type="molecule type" value="Genomic_DNA"/>
</dbReference>
<keyword evidence="1" id="KW-0808">Transferase</keyword>
<comment type="caution">
    <text evidence="1">The sequence shown here is derived from an EMBL/GenBank/DDBJ whole genome shotgun (WGS) entry which is preliminary data.</text>
</comment>
<dbReference type="GO" id="GO:0016301">
    <property type="term" value="F:kinase activity"/>
    <property type="evidence" value="ECO:0007669"/>
    <property type="project" value="UniProtKB-KW"/>
</dbReference>
<keyword evidence="2" id="KW-1185">Reference proteome</keyword>
<evidence type="ECO:0000313" key="1">
    <source>
        <dbReference type="EMBL" id="MCI33276.1"/>
    </source>
</evidence>
<feature type="non-terminal residue" evidence="1">
    <location>
        <position position="101"/>
    </location>
</feature>
<accession>A0A392RBQ1</accession>
<organism evidence="1 2">
    <name type="scientific">Trifolium medium</name>
    <dbReference type="NCBI Taxonomy" id="97028"/>
    <lineage>
        <taxon>Eukaryota</taxon>
        <taxon>Viridiplantae</taxon>
        <taxon>Streptophyta</taxon>
        <taxon>Embryophyta</taxon>
        <taxon>Tracheophyta</taxon>
        <taxon>Spermatophyta</taxon>
        <taxon>Magnoliopsida</taxon>
        <taxon>eudicotyledons</taxon>
        <taxon>Gunneridae</taxon>
        <taxon>Pentapetalae</taxon>
        <taxon>rosids</taxon>
        <taxon>fabids</taxon>
        <taxon>Fabales</taxon>
        <taxon>Fabaceae</taxon>
        <taxon>Papilionoideae</taxon>
        <taxon>50 kb inversion clade</taxon>
        <taxon>NPAAA clade</taxon>
        <taxon>Hologalegina</taxon>
        <taxon>IRL clade</taxon>
        <taxon>Trifolieae</taxon>
        <taxon>Trifolium</taxon>
    </lineage>
</organism>
<proteinExistence type="predicted"/>
<reference evidence="1 2" key="1">
    <citation type="journal article" date="2018" name="Front. Plant Sci.">
        <title>Red Clover (Trifolium pratense) and Zigzag Clover (T. medium) - A Picture of Genomic Similarities and Differences.</title>
        <authorList>
            <person name="Dluhosova J."/>
            <person name="Istvanek J."/>
            <person name="Nedelnik J."/>
            <person name="Repkova J."/>
        </authorList>
    </citation>
    <scope>NUCLEOTIDE SEQUENCE [LARGE SCALE GENOMIC DNA]</scope>
    <source>
        <strain evidence="2">cv. 10/8</strain>
        <tissue evidence="1">Leaf</tissue>
    </source>
</reference>
<feature type="non-terminal residue" evidence="1">
    <location>
        <position position="1"/>
    </location>
</feature>
<dbReference type="CDD" id="cd22744">
    <property type="entry name" value="OTU"/>
    <property type="match status" value="1"/>
</dbReference>
<keyword evidence="1" id="KW-0418">Kinase</keyword>
<sequence>NLEQLPRFMYPFFENVIDVAEDGHCGFRVVACRIGEHEDSHQMTRLDLTVELKKNGKRYIQVYGSDERYNHIMDALTPKRLGRTLDDKWMIMPDMGFLKAQ</sequence>
<dbReference type="Proteomes" id="UP000265520">
    <property type="component" value="Unassembled WGS sequence"/>
</dbReference>
<keyword evidence="1" id="KW-0675">Receptor</keyword>
<evidence type="ECO:0000313" key="2">
    <source>
        <dbReference type="Proteomes" id="UP000265520"/>
    </source>
</evidence>
<dbReference type="AlphaFoldDB" id="A0A392RBQ1"/>